<evidence type="ECO:0000313" key="3">
    <source>
        <dbReference type="Proteomes" id="UP001281761"/>
    </source>
</evidence>
<accession>A0ABQ9XE23</accession>
<evidence type="ECO:0008006" key="4">
    <source>
        <dbReference type="Google" id="ProtNLM"/>
    </source>
</evidence>
<keyword evidence="3" id="KW-1185">Reference proteome</keyword>
<sequence>MVWFAGTIVILSRQSSPIVTTLYHFLLRRHSCTARPARRWKTKHRLIATICCRGDSTASEDMATKGGIVDAFEFHTPTSFLVSPEEANDPKQESHAANSACTADLADSAGCVAAHGSGHPRHRPLEDTAC</sequence>
<protein>
    <recommendedName>
        <fullName evidence="4">Secreted protein</fullName>
    </recommendedName>
</protein>
<evidence type="ECO:0000313" key="2">
    <source>
        <dbReference type="EMBL" id="KAK2950713.1"/>
    </source>
</evidence>
<name>A0ABQ9XE23_9EUKA</name>
<evidence type="ECO:0000256" key="1">
    <source>
        <dbReference type="SAM" id="MobiDB-lite"/>
    </source>
</evidence>
<reference evidence="2 3" key="1">
    <citation type="journal article" date="2022" name="bioRxiv">
        <title>Genomics of Preaxostyla Flagellates Illuminates Evolutionary Transitions and the Path Towards Mitochondrial Loss.</title>
        <authorList>
            <person name="Novak L.V.F."/>
            <person name="Treitli S.C."/>
            <person name="Pyrih J."/>
            <person name="Halakuc P."/>
            <person name="Pipaliya S.V."/>
            <person name="Vacek V."/>
            <person name="Brzon O."/>
            <person name="Soukal P."/>
            <person name="Eme L."/>
            <person name="Dacks J.B."/>
            <person name="Karnkowska A."/>
            <person name="Elias M."/>
            <person name="Hampl V."/>
        </authorList>
    </citation>
    <scope>NUCLEOTIDE SEQUENCE [LARGE SCALE GENOMIC DNA]</scope>
    <source>
        <strain evidence="2">NAU3</strain>
        <tissue evidence="2">Gut</tissue>
    </source>
</reference>
<proteinExistence type="predicted"/>
<feature type="region of interest" description="Disordered" evidence="1">
    <location>
        <begin position="82"/>
        <end position="101"/>
    </location>
</feature>
<dbReference type="Proteomes" id="UP001281761">
    <property type="component" value="Unassembled WGS sequence"/>
</dbReference>
<gene>
    <name evidence="2" type="ORF">BLNAU_14384</name>
</gene>
<dbReference type="EMBL" id="JARBJD010000131">
    <property type="protein sequence ID" value="KAK2950713.1"/>
    <property type="molecule type" value="Genomic_DNA"/>
</dbReference>
<comment type="caution">
    <text evidence="2">The sequence shown here is derived from an EMBL/GenBank/DDBJ whole genome shotgun (WGS) entry which is preliminary data.</text>
</comment>
<organism evidence="2 3">
    <name type="scientific">Blattamonas nauphoetae</name>
    <dbReference type="NCBI Taxonomy" id="2049346"/>
    <lineage>
        <taxon>Eukaryota</taxon>
        <taxon>Metamonada</taxon>
        <taxon>Preaxostyla</taxon>
        <taxon>Oxymonadida</taxon>
        <taxon>Blattamonas</taxon>
    </lineage>
</organism>